<gene>
    <name evidence="2" type="ORF">VU00_11541</name>
</gene>
<evidence type="ECO:0000256" key="1">
    <source>
        <dbReference type="SAM" id="SignalP"/>
    </source>
</evidence>
<proteinExistence type="predicted"/>
<dbReference type="SUPFAM" id="SSF141571">
    <property type="entry name" value="Pentapeptide repeat-like"/>
    <property type="match status" value="1"/>
</dbReference>
<evidence type="ECO:0000313" key="3">
    <source>
        <dbReference type="Proteomes" id="UP000287615"/>
    </source>
</evidence>
<sequence>MKKNKYMYLCACLLLCGTAASAESLGSADEGIKKNFNRLVTTRQCPGCDLRGAVLTRMDLQEADLQGADLSEAKLNLA</sequence>
<accession>A0A3S3RWT3</accession>
<feature type="non-terminal residue" evidence="2">
    <location>
        <position position="78"/>
    </location>
</feature>
<comment type="caution">
    <text evidence="2">The sequence shown here is derived from an EMBL/GenBank/DDBJ whole genome shotgun (WGS) entry which is preliminary data.</text>
</comment>
<organism evidence="2 3">
    <name type="scientific">Candidatus Electrothrix marina</name>
    <dbReference type="NCBI Taxonomy" id="1859130"/>
    <lineage>
        <taxon>Bacteria</taxon>
        <taxon>Pseudomonadati</taxon>
        <taxon>Thermodesulfobacteriota</taxon>
        <taxon>Desulfobulbia</taxon>
        <taxon>Desulfobulbales</taxon>
        <taxon>Desulfobulbaceae</taxon>
        <taxon>Candidatus Electrothrix</taxon>
    </lineage>
</organism>
<feature type="signal peptide" evidence="1">
    <location>
        <begin position="1"/>
        <end position="22"/>
    </location>
</feature>
<feature type="chain" id="PRO_5018642186" evidence="1">
    <location>
        <begin position="23"/>
        <end position="78"/>
    </location>
</feature>
<evidence type="ECO:0000313" key="2">
    <source>
        <dbReference type="EMBL" id="RWX50060.1"/>
    </source>
</evidence>
<protein>
    <submittedName>
        <fullName evidence="2">Pentapeptide repeat-containing protein</fullName>
    </submittedName>
</protein>
<reference evidence="2 3" key="1">
    <citation type="submission" date="2017-01" db="EMBL/GenBank/DDBJ databases">
        <title>The cable genome- insights into the physiology and evolution of filamentous bacteria capable of sulfide oxidation via long distance electron transfer.</title>
        <authorList>
            <person name="Schreiber L."/>
            <person name="Bjerg J.T."/>
            <person name="Boggild A."/>
            <person name="Van De Vossenberg J."/>
            <person name="Meysman F."/>
            <person name="Nielsen L.P."/>
            <person name="Schramm A."/>
            <person name="Kjeldsen K.U."/>
        </authorList>
    </citation>
    <scope>NUCLEOTIDE SEQUENCE [LARGE SCALE GENOMIC DNA]</scope>
    <source>
        <strain evidence="2">A3</strain>
    </source>
</reference>
<dbReference type="Gene3D" id="2.160.20.80">
    <property type="entry name" value="E3 ubiquitin-protein ligase SopA"/>
    <property type="match status" value="1"/>
</dbReference>
<name>A0A3S3RWT3_9BACT</name>
<keyword evidence="1" id="KW-0732">Signal</keyword>
<dbReference type="Pfam" id="PF00805">
    <property type="entry name" value="Pentapeptide"/>
    <property type="match status" value="1"/>
</dbReference>
<dbReference type="Proteomes" id="UP000287615">
    <property type="component" value="Unassembled WGS sequence"/>
</dbReference>
<dbReference type="InterPro" id="IPR001646">
    <property type="entry name" value="5peptide_repeat"/>
</dbReference>
<dbReference type="EMBL" id="MTKR01000154">
    <property type="protein sequence ID" value="RWX50060.1"/>
    <property type="molecule type" value="Genomic_DNA"/>
</dbReference>
<dbReference type="AlphaFoldDB" id="A0A3S3RWT3"/>